<feature type="transmembrane region" description="Helical" evidence="1">
    <location>
        <begin position="56"/>
        <end position="73"/>
    </location>
</feature>
<evidence type="ECO:0000256" key="1">
    <source>
        <dbReference type="SAM" id="Phobius"/>
    </source>
</evidence>
<evidence type="ECO:0008006" key="4">
    <source>
        <dbReference type="Google" id="ProtNLM"/>
    </source>
</evidence>
<comment type="caution">
    <text evidence="2">The sequence shown here is derived from an EMBL/GenBank/DDBJ whole genome shotgun (WGS) entry which is preliminary data.</text>
</comment>
<evidence type="ECO:0000313" key="2">
    <source>
        <dbReference type="EMBL" id="PUA33723.1"/>
    </source>
</evidence>
<organism evidence="2 3">
    <name type="scientific">Zestosphaera tikiterensis</name>
    <dbReference type="NCBI Taxonomy" id="1973259"/>
    <lineage>
        <taxon>Archaea</taxon>
        <taxon>Thermoproteota</taxon>
        <taxon>Thermoprotei</taxon>
        <taxon>Desulfurococcales</taxon>
        <taxon>Desulfurococcaceae</taxon>
        <taxon>Zestosphaera</taxon>
    </lineage>
</organism>
<feature type="transmembrane region" description="Helical" evidence="1">
    <location>
        <begin position="16"/>
        <end position="36"/>
    </location>
</feature>
<feature type="transmembrane region" description="Helical" evidence="1">
    <location>
        <begin position="168"/>
        <end position="196"/>
    </location>
</feature>
<sequence length="229" mass="25840">MHVEVLPPQNPVYETLIALALFIYVLGVVYGTKYTYGLMLKFRFPHNVAVYFNRKLIHVFAGGVVAFLVPIFFTSPTIPLILALVLAIVTWLPHKTGKLMDWFQVPENMYEVNFCLAWGIVLFASWLIFGTPIYGLVPILFMSIGDAATGITRNLIYRRRTKSWYGNLAMFLVCVPISLYYLGVWGLPIAAAASIIEHYEFNPIDDNILITLTTFLGILILSSTNLILI</sequence>
<protein>
    <recommendedName>
        <fullName evidence="4">Dolichol kinase</fullName>
    </recommendedName>
</protein>
<keyword evidence="1" id="KW-0472">Membrane</keyword>
<gene>
    <name evidence="2" type="ORF">B7O98_04035</name>
</gene>
<dbReference type="AlphaFoldDB" id="A0A2R7Y873"/>
<proteinExistence type="predicted"/>
<dbReference type="Proteomes" id="UP000244093">
    <property type="component" value="Unassembled WGS sequence"/>
</dbReference>
<accession>A0A2R7Y873</accession>
<evidence type="ECO:0000313" key="3">
    <source>
        <dbReference type="Proteomes" id="UP000244093"/>
    </source>
</evidence>
<name>A0A2R7Y873_9CREN</name>
<feature type="transmembrane region" description="Helical" evidence="1">
    <location>
        <begin position="208"/>
        <end position="228"/>
    </location>
</feature>
<reference evidence="2 3" key="1">
    <citation type="journal article" date="2018" name="Syst. Appl. Microbiol.">
        <title>A new symbiotic nanoarchaeote (Candidatus Nanoclepta minutus) and its host (Zestosphaera tikiterensis gen. nov., sp. nov.) from a New Zealand hot spring.</title>
        <authorList>
            <person name="St John E."/>
            <person name="Liu Y."/>
            <person name="Podar M."/>
            <person name="Stott M.B."/>
            <person name="Meneghin J."/>
            <person name="Chen Z."/>
            <person name="Lagutin K."/>
            <person name="Mitchell K."/>
            <person name="Reysenbach A.L."/>
        </authorList>
    </citation>
    <scope>NUCLEOTIDE SEQUENCE [LARGE SCALE GENOMIC DNA]</scope>
    <source>
        <strain evidence="2">NZ3</strain>
    </source>
</reference>
<keyword evidence="1" id="KW-0812">Transmembrane</keyword>
<keyword evidence="1" id="KW-1133">Transmembrane helix</keyword>
<dbReference type="EMBL" id="NBVN01000002">
    <property type="protein sequence ID" value="PUA33723.1"/>
    <property type="molecule type" value="Genomic_DNA"/>
</dbReference>